<dbReference type="InterPro" id="IPR046560">
    <property type="entry name" value="DUF6714"/>
</dbReference>
<reference evidence="1" key="1">
    <citation type="submission" date="2016-01" db="EMBL/GenBank/DDBJ databases">
        <authorList>
            <person name="Regsiter A."/>
            <person name="william w."/>
        </authorList>
    </citation>
    <scope>NUCLEOTIDE SEQUENCE</scope>
    <source>
        <strain evidence="1">NCPPB 1641</strain>
    </source>
</reference>
<dbReference type="EMBL" id="FCNP01000006">
    <property type="protein sequence ID" value="CVI54926.1"/>
    <property type="molecule type" value="Genomic_DNA"/>
</dbReference>
<keyword evidence="2" id="KW-1185">Reference proteome</keyword>
<dbReference type="AlphaFoldDB" id="A0A1S7TJX8"/>
<evidence type="ECO:0000313" key="1">
    <source>
        <dbReference type="EMBL" id="CVI54926.1"/>
    </source>
</evidence>
<comment type="caution">
    <text evidence="1">The sequence shown here is derived from an EMBL/GenBank/DDBJ whole genome shotgun (WGS) entry which is preliminary data.</text>
</comment>
<dbReference type="Proteomes" id="UP000192140">
    <property type="component" value="Unassembled WGS sequence"/>
</dbReference>
<organism evidence="1 2">
    <name type="scientific">Agrobacterium deltaense NCPPB 1641</name>
    <dbReference type="NCBI Taxonomy" id="1183425"/>
    <lineage>
        <taxon>Bacteria</taxon>
        <taxon>Pseudomonadati</taxon>
        <taxon>Pseudomonadota</taxon>
        <taxon>Alphaproteobacteria</taxon>
        <taxon>Hyphomicrobiales</taxon>
        <taxon>Rhizobiaceae</taxon>
        <taxon>Rhizobium/Agrobacterium group</taxon>
        <taxon>Agrobacterium</taxon>
    </lineage>
</organism>
<gene>
    <name evidence="1" type="ORF">AGR7A_Cc140011</name>
</gene>
<dbReference type="Pfam" id="PF20461">
    <property type="entry name" value="DUF6714"/>
    <property type="match status" value="1"/>
</dbReference>
<name>A0A1S7TJX8_9HYPH</name>
<sequence>METGRQCMVTGVGEPIIEQADYVMRQEPDNIANAKAAVREAFAGVTLGGGVGLSEAQALDDYASNEVRAACRAGDEKNDWAAIPLKDLNRHSGSPAFLDAEGMRFHLPAYMIADLDGDYRHEFATYLRGCHETFSLLTPLQRNAVEMYLRAISEKENLPSCQDDIERALEEWVDSARSPVSD</sequence>
<evidence type="ECO:0000313" key="2">
    <source>
        <dbReference type="Proteomes" id="UP000192140"/>
    </source>
</evidence>
<protein>
    <submittedName>
        <fullName evidence="1">Uncharacterized protein</fullName>
    </submittedName>
</protein>
<accession>A0A1S7TJX8</accession>
<proteinExistence type="predicted"/>